<proteinExistence type="inferred from homology"/>
<feature type="chain" id="PRO_5016300492" evidence="9">
    <location>
        <begin position="32"/>
        <end position="446"/>
    </location>
</feature>
<keyword evidence="8" id="KW-0175">Coiled coil</keyword>
<name>A0A327QCD7_9BACT</name>
<dbReference type="InterPro" id="IPR051906">
    <property type="entry name" value="TolC-like"/>
</dbReference>
<keyword evidence="11" id="KW-1185">Reference proteome</keyword>
<dbReference type="SUPFAM" id="SSF56954">
    <property type="entry name" value="Outer membrane efflux proteins (OEP)"/>
    <property type="match status" value="1"/>
</dbReference>
<dbReference type="InterPro" id="IPR003423">
    <property type="entry name" value="OMP_efflux"/>
</dbReference>
<evidence type="ECO:0000256" key="2">
    <source>
        <dbReference type="ARBA" id="ARBA00007613"/>
    </source>
</evidence>
<evidence type="ECO:0000256" key="9">
    <source>
        <dbReference type="SAM" id="SignalP"/>
    </source>
</evidence>
<dbReference type="EMBL" id="QLLL01000006">
    <property type="protein sequence ID" value="RAJ02316.1"/>
    <property type="molecule type" value="Genomic_DNA"/>
</dbReference>
<evidence type="ECO:0000256" key="6">
    <source>
        <dbReference type="ARBA" id="ARBA00023136"/>
    </source>
</evidence>
<protein>
    <submittedName>
        <fullName evidence="10">Outer membrane protein TolC</fullName>
    </submittedName>
</protein>
<keyword evidence="3" id="KW-0813">Transport</keyword>
<organism evidence="10 11">
    <name type="scientific">Chitinophaga skermanii</name>
    <dbReference type="NCBI Taxonomy" id="331697"/>
    <lineage>
        <taxon>Bacteria</taxon>
        <taxon>Pseudomonadati</taxon>
        <taxon>Bacteroidota</taxon>
        <taxon>Chitinophagia</taxon>
        <taxon>Chitinophagales</taxon>
        <taxon>Chitinophagaceae</taxon>
        <taxon>Chitinophaga</taxon>
    </lineage>
</organism>
<dbReference type="GO" id="GO:0015288">
    <property type="term" value="F:porin activity"/>
    <property type="evidence" value="ECO:0007669"/>
    <property type="project" value="TreeGrafter"/>
</dbReference>
<feature type="coiled-coil region" evidence="8">
    <location>
        <begin position="170"/>
        <end position="221"/>
    </location>
</feature>
<dbReference type="GO" id="GO:0009279">
    <property type="term" value="C:cell outer membrane"/>
    <property type="evidence" value="ECO:0007669"/>
    <property type="project" value="UniProtKB-SubCell"/>
</dbReference>
<keyword evidence="9" id="KW-0732">Signal</keyword>
<feature type="signal peptide" evidence="9">
    <location>
        <begin position="1"/>
        <end position="31"/>
    </location>
</feature>
<dbReference type="Pfam" id="PF02321">
    <property type="entry name" value="OEP"/>
    <property type="match status" value="2"/>
</dbReference>
<comment type="similarity">
    <text evidence="2">Belongs to the outer membrane factor (OMF) (TC 1.B.17) family.</text>
</comment>
<evidence type="ECO:0000256" key="3">
    <source>
        <dbReference type="ARBA" id="ARBA00022448"/>
    </source>
</evidence>
<dbReference type="AlphaFoldDB" id="A0A327QCD7"/>
<dbReference type="GO" id="GO:1990281">
    <property type="term" value="C:efflux pump complex"/>
    <property type="evidence" value="ECO:0007669"/>
    <property type="project" value="TreeGrafter"/>
</dbReference>
<evidence type="ECO:0000256" key="8">
    <source>
        <dbReference type="SAM" id="Coils"/>
    </source>
</evidence>
<gene>
    <name evidence="10" type="ORF">LX64_03325</name>
</gene>
<keyword evidence="5" id="KW-0812">Transmembrane</keyword>
<keyword evidence="4" id="KW-1134">Transmembrane beta strand</keyword>
<keyword evidence="6" id="KW-0472">Membrane</keyword>
<sequence>MKHKRCCLQKYVISTLSGLMLYIFSYNQTLAQSNSPILTIDAALERGQDVSKHISAAKIQSNIAGTKADDAKNLRIPDIEAHTGYARLTDLIQYDRGLKDPETFQSIYDKVDFTMKAGVPVYAGGKISHIIKKTKQELELAQLNTNKTARNVRLEIKGLYLTIFKMMEMQRLIRENIKEEEARLKEVQALKKNGVVTRNEILRAELQLSEQQLNLTAATNNVAIAKHQLQVLLELEDDFNIDTNQLIHEPFATTSFEANLHMALQMQDDLKMQAQEVKIKETDKRIAKAAYYPTVGLFGSYGLNYPNYFFFPPANNWYRLGMAGVDISFNISNLYKNRKKVSIAEQAINLQEVEMDAVKEAVENRVHQASVKYNEYIQRIDITRLAIAQAAENYRIVKNKYLNQLALITEMIDADNSLLEAKFNASAARIDTQIKFYELQYAIGVL</sequence>
<reference evidence="10 11" key="1">
    <citation type="submission" date="2018-06" db="EMBL/GenBank/DDBJ databases">
        <title>Genomic Encyclopedia of Archaeal and Bacterial Type Strains, Phase II (KMG-II): from individual species to whole genera.</title>
        <authorList>
            <person name="Goeker M."/>
        </authorList>
    </citation>
    <scope>NUCLEOTIDE SEQUENCE [LARGE SCALE GENOMIC DNA]</scope>
    <source>
        <strain evidence="10 11">DSM 23857</strain>
    </source>
</reference>
<evidence type="ECO:0000256" key="4">
    <source>
        <dbReference type="ARBA" id="ARBA00022452"/>
    </source>
</evidence>
<comment type="subcellular location">
    <subcellularLocation>
        <location evidence="1">Cell outer membrane</location>
    </subcellularLocation>
</comment>
<evidence type="ECO:0000313" key="11">
    <source>
        <dbReference type="Proteomes" id="UP000249547"/>
    </source>
</evidence>
<comment type="caution">
    <text evidence="10">The sequence shown here is derived from an EMBL/GenBank/DDBJ whole genome shotgun (WGS) entry which is preliminary data.</text>
</comment>
<evidence type="ECO:0000256" key="1">
    <source>
        <dbReference type="ARBA" id="ARBA00004442"/>
    </source>
</evidence>
<dbReference type="Gene3D" id="1.20.1600.10">
    <property type="entry name" value="Outer membrane efflux proteins (OEP)"/>
    <property type="match status" value="1"/>
</dbReference>
<evidence type="ECO:0000256" key="7">
    <source>
        <dbReference type="ARBA" id="ARBA00023237"/>
    </source>
</evidence>
<accession>A0A327QCD7</accession>
<dbReference type="OrthoDB" id="1271612at2"/>
<dbReference type="PANTHER" id="PTHR30026:SF23">
    <property type="entry name" value="TO APRF-PUTATIVE OUTER MEMBRANE EFFLUX PROTEIN OR SECRETED ALKALINE PHOSPHATASE-RELATED"/>
    <property type="match status" value="1"/>
</dbReference>
<dbReference type="GO" id="GO:0015562">
    <property type="term" value="F:efflux transmembrane transporter activity"/>
    <property type="evidence" value="ECO:0007669"/>
    <property type="project" value="InterPro"/>
</dbReference>
<keyword evidence="7" id="KW-0998">Cell outer membrane</keyword>
<dbReference type="PANTHER" id="PTHR30026">
    <property type="entry name" value="OUTER MEMBRANE PROTEIN TOLC"/>
    <property type="match status" value="1"/>
</dbReference>
<evidence type="ECO:0000313" key="10">
    <source>
        <dbReference type="EMBL" id="RAJ02316.1"/>
    </source>
</evidence>
<evidence type="ECO:0000256" key="5">
    <source>
        <dbReference type="ARBA" id="ARBA00022692"/>
    </source>
</evidence>
<dbReference type="Proteomes" id="UP000249547">
    <property type="component" value="Unassembled WGS sequence"/>
</dbReference>